<accession>A0A510X9S3</accession>
<dbReference type="SMART" id="SM00267">
    <property type="entry name" value="GGDEF"/>
    <property type="match status" value="1"/>
</dbReference>
<keyword evidence="7" id="KW-1185">Reference proteome</keyword>
<dbReference type="Proteomes" id="UP000651738">
    <property type="component" value="Unassembled WGS sequence"/>
</dbReference>
<evidence type="ECO:0000313" key="7">
    <source>
        <dbReference type="Proteomes" id="UP000321275"/>
    </source>
</evidence>
<keyword evidence="1" id="KW-0472">Membrane</keyword>
<feature type="domain" description="EAL" evidence="2">
    <location>
        <begin position="397"/>
        <end position="643"/>
    </location>
</feature>
<dbReference type="InterPro" id="IPR032244">
    <property type="entry name" value="LapD_MoxY_N"/>
</dbReference>
<dbReference type="GO" id="GO:0007165">
    <property type="term" value="P:signal transduction"/>
    <property type="evidence" value="ECO:0007669"/>
    <property type="project" value="InterPro"/>
</dbReference>
<dbReference type="CDD" id="cd01948">
    <property type="entry name" value="EAL"/>
    <property type="match status" value="1"/>
</dbReference>
<dbReference type="InterPro" id="IPR003660">
    <property type="entry name" value="HAMP_dom"/>
</dbReference>
<dbReference type="OrthoDB" id="5894408at2"/>
<dbReference type="EMBL" id="BJUK01000028">
    <property type="protein sequence ID" value="GEK48163.1"/>
    <property type="molecule type" value="Genomic_DNA"/>
</dbReference>
<sequence length="643" mass="71964">MSLIKQLWLIIGLVLLLAFGGSLMIGLTATRHYIQQEVRIKNADNANALALSMTQLDKDPVLMELLLAAQFDTGHYRAIRLENPAGETILQRQADEQIDDLPGWFVALVRFEVPPGRAVVQDGWRQYGTLTLVSQHSYAYRTLWRRGLQLTAWFLLAGLLSALLAWWIVRGIRRPLQATVTQAREIGERRFTTRPEPRTRELREVTAAMNRLSTRVREMLTEEGEKLDRLHHRLRLDPLTRVANREHFMQRLQASLESERREAHGCLALVRVGDLTAYNERLGHARIDTLLAKLGQALTRLADGEEGSFCGRLNGSDFALLLPWEDDPRALASRLAAALHPLADAAETIPLPLAVARLTPDTRRAELLSRLDAGLAEAEALGPREQVVDSGTAPPPLFTTHDQWRQALAQAFDDGVYLAHYPVLTPEGELLHHECPSRLRLRGHWRGPELFMPWVRRLALQPRLDLAVVTQALREIDRDGLPRGIHLSLEGIGDSHLIHQLQRLLTTHPDAGPALWLELPQVAVQHRLDRVRDLCQALRPHGCRIGLEHAGAGLARLADLQDLGLGYIKLDVSLVAAIEASQERQAMVRGMVTLCRSLGILSIAEGVTTHQERDTLIEIGVHGLTGPRIRDPRHNLEDDSDGD</sequence>
<name>A0A510X9S3_9GAMM</name>
<evidence type="ECO:0000313" key="5">
    <source>
        <dbReference type="EMBL" id="GEK48163.1"/>
    </source>
</evidence>
<dbReference type="Pfam" id="PF00563">
    <property type="entry name" value="EAL"/>
    <property type="match status" value="1"/>
</dbReference>
<dbReference type="EMBL" id="JAEDAF010000022">
    <property type="protein sequence ID" value="MBH8581837.1"/>
    <property type="molecule type" value="Genomic_DNA"/>
</dbReference>
<feature type="domain" description="GGDEF" evidence="4">
    <location>
        <begin position="263"/>
        <end position="391"/>
    </location>
</feature>
<dbReference type="GO" id="GO:0071111">
    <property type="term" value="F:cyclic-guanylate-specific phosphodiesterase activity"/>
    <property type="evidence" value="ECO:0007669"/>
    <property type="project" value="InterPro"/>
</dbReference>
<dbReference type="InterPro" id="IPR042461">
    <property type="entry name" value="LapD_MoxY_peri_C"/>
</dbReference>
<dbReference type="InterPro" id="IPR035919">
    <property type="entry name" value="EAL_sf"/>
</dbReference>
<reference evidence="6 8" key="2">
    <citation type="submission" date="2020-12" db="EMBL/GenBank/DDBJ databases">
        <title>Draft genome sequence of Halomonas pacifica strain CARE-V15.</title>
        <authorList>
            <person name="Vignesh N."/>
            <person name="Thabitha A."/>
            <person name="Saravanan R."/>
            <person name="Manigandan V."/>
        </authorList>
    </citation>
    <scope>NUCLEOTIDE SEQUENCE [LARGE SCALE GENOMIC DNA]</scope>
    <source>
        <strain evidence="6 8">CARE-V15</strain>
    </source>
</reference>
<dbReference type="SMART" id="SM00304">
    <property type="entry name" value="HAMP"/>
    <property type="match status" value="1"/>
</dbReference>
<evidence type="ECO:0000259" key="2">
    <source>
        <dbReference type="PROSITE" id="PS50883"/>
    </source>
</evidence>
<dbReference type="PANTHER" id="PTHR33121">
    <property type="entry name" value="CYCLIC DI-GMP PHOSPHODIESTERASE PDEF"/>
    <property type="match status" value="1"/>
</dbReference>
<comment type="caution">
    <text evidence="5">The sequence shown here is derived from an EMBL/GenBank/DDBJ whole genome shotgun (WGS) entry which is preliminary data.</text>
</comment>
<dbReference type="PROSITE" id="PS50887">
    <property type="entry name" value="GGDEF"/>
    <property type="match status" value="1"/>
</dbReference>
<protein>
    <submittedName>
        <fullName evidence="6">EAL domain-containing protein</fullName>
    </submittedName>
    <submittedName>
        <fullName evidence="5">GGDEF domain-containing protein</fullName>
    </submittedName>
</protein>
<reference evidence="5 7" key="1">
    <citation type="submission" date="2019-07" db="EMBL/GenBank/DDBJ databases">
        <title>Whole genome shotgun sequence of Halomonas pacifica NBRC 102220.</title>
        <authorList>
            <person name="Hosoyama A."/>
            <person name="Uohara A."/>
            <person name="Ohji S."/>
            <person name="Ichikawa N."/>
        </authorList>
    </citation>
    <scope>NUCLEOTIDE SEQUENCE [LARGE SCALE GENOMIC DNA]</scope>
    <source>
        <strain evidence="5 7">NBRC 102220</strain>
    </source>
</reference>
<dbReference type="PANTHER" id="PTHR33121:SF23">
    <property type="entry name" value="CYCLIC DI-GMP PHOSPHODIESTERASE PDEB"/>
    <property type="match status" value="1"/>
</dbReference>
<evidence type="ECO:0000313" key="6">
    <source>
        <dbReference type="EMBL" id="MBH8581837.1"/>
    </source>
</evidence>
<dbReference type="PROSITE" id="PS50885">
    <property type="entry name" value="HAMP"/>
    <property type="match status" value="1"/>
</dbReference>
<dbReference type="Gene3D" id="6.20.270.20">
    <property type="entry name" value="LapD/MoxY periplasmic domain"/>
    <property type="match status" value="1"/>
</dbReference>
<keyword evidence="1" id="KW-1133">Transmembrane helix</keyword>
<dbReference type="SUPFAM" id="SSF141868">
    <property type="entry name" value="EAL domain-like"/>
    <property type="match status" value="1"/>
</dbReference>
<dbReference type="InterPro" id="IPR029787">
    <property type="entry name" value="Nucleotide_cyclase"/>
</dbReference>
<dbReference type="Pfam" id="PF00672">
    <property type="entry name" value="HAMP"/>
    <property type="match status" value="1"/>
</dbReference>
<evidence type="ECO:0000259" key="3">
    <source>
        <dbReference type="PROSITE" id="PS50885"/>
    </source>
</evidence>
<organism evidence="5 7">
    <name type="scientific">Bisbaumannia pacifica</name>
    <dbReference type="NCBI Taxonomy" id="77098"/>
    <lineage>
        <taxon>Bacteria</taxon>
        <taxon>Pseudomonadati</taxon>
        <taxon>Pseudomonadota</taxon>
        <taxon>Gammaproteobacteria</taxon>
        <taxon>Oceanospirillales</taxon>
        <taxon>Halomonadaceae</taxon>
        <taxon>Bisbaumannia</taxon>
    </lineage>
</organism>
<dbReference type="Gene3D" id="3.30.70.270">
    <property type="match status" value="1"/>
</dbReference>
<proteinExistence type="predicted"/>
<evidence type="ECO:0000313" key="8">
    <source>
        <dbReference type="Proteomes" id="UP000651738"/>
    </source>
</evidence>
<dbReference type="SUPFAM" id="SSF55073">
    <property type="entry name" value="Nucleotide cyclase"/>
    <property type="match status" value="1"/>
</dbReference>
<dbReference type="Gene3D" id="3.30.110.200">
    <property type="match status" value="1"/>
</dbReference>
<gene>
    <name evidence="5" type="ORF">HPA02_24460</name>
    <name evidence="6" type="ORF">I7V36_17180</name>
</gene>
<dbReference type="Pfam" id="PF00990">
    <property type="entry name" value="GGDEF"/>
    <property type="match status" value="1"/>
</dbReference>
<dbReference type="InterPro" id="IPR050706">
    <property type="entry name" value="Cyclic-di-GMP_PDE-like"/>
</dbReference>
<dbReference type="InterPro" id="IPR001633">
    <property type="entry name" value="EAL_dom"/>
</dbReference>
<dbReference type="SMART" id="SM00052">
    <property type="entry name" value="EAL"/>
    <property type="match status" value="1"/>
</dbReference>
<evidence type="ECO:0000259" key="4">
    <source>
        <dbReference type="PROSITE" id="PS50887"/>
    </source>
</evidence>
<feature type="transmembrane region" description="Helical" evidence="1">
    <location>
        <begin position="150"/>
        <end position="169"/>
    </location>
</feature>
<dbReference type="PROSITE" id="PS50883">
    <property type="entry name" value="EAL"/>
    <property type="match status" value="1"/>
</dbReference>
<keyword evidence="1" id="KW-0812">Transmembrane</keyword>
<dbReference type="InterPro" id="IPR043128">
    <property type="entry name" value="Rev_trsase/Diguanyl_cyclase"/>
</dbReference>
<dbReference type="AlphaFoldDB" id="A0A510X9S3"/>
<dbReference type="Pfam" id="PF16448">
    <property type="entry name" value="LapD_MoxY_N"/>
    <property type="match status" value="1"/>
</dbReference>
<dbReference type="Gene3D" id="3.20.20.450">
    <property type="entry name" value="EAL domain"/>
    <property type="match status" value="1"/>
</dbReference>
<feature type="domain" description="HAMP" evidence="3">
    <location>
        <begin position="170"/>
        <end position="221"/>
    </location>
</feature>
<evidence type="ECO:0000256" key="1">
    <source>
        <dbReference type="SAM" id="Phobius"/>
    </source>
</evidence>
<dbReference type="RefSeq" id="WP_146803499.1">
    <property type="nucleotide sequence ID" value="NZ_BJUK01000028.1"/>
</dbReference>
<dbReference type="GO" id="GO:0016020">
    <property type="term" value="C:membrane"/>
    <property type="evidence" value="ECO:0007669"/>
    <property type="project" value="InterPro"/>
</dbReference>
<dbReference type="Proteomes" id="UP000321275">
    <property type="component" value="Unassembled WGS sequence"/>
</dbReference>
<feature type="transmembrane region" description="Helical" evidence="1">
    <location>
        <begin position="6"/>
        <end position="29"/>
    </location>
</feature>
<dbReference type="InterPro" id="IPR000160">
    <property type="entry name" value="GGDEF_dom"/>
</dbReference>